<dbReference type="GeneTree" id="ENSGT00390000016548"/>
<dbReference type="OMA" id="IIMSARA"/>
<dbReference type="PANTHER" id="PTHR21037">
    <property type="entry name" value="39S RIBOSOMAL PROTEIN L14, MITOCHONDRIAL"/>
    <property type="match status" value="1"/>
</dbReference>
<evidence type="ECO:0000313" key="2">
    <source>
        <dbReference type="Proteomes" id="UP001501920"/>
    </source>
</evidence>
<name>A0A3B4C8E8_PYGNA</name>
<dbReference type="Ensembl" id="ENSPNAT00000001010.2">
    <property type="protein sequence ID" value="ENSPNAP00000007933.1"/>
    <property type="gene ID" value="ENSPNAG00000013602.2"/>
</dbReference>
<reference evidence="1" key="2">
    <citation type="submission" date="2025-08" db="UniProtKB">
        <authorList>
            <consortium name="Ensembl"/>
        </authorList>
    </citation>
    <scope>IDENTIFICATION</scope>
</reference>
<dbReference type="Pfam" id="PF17653">
    <property type="entry name" value="DUF5522"/>
    <property type="match status" value="1"/>
</dbReference>
<dbReference type="Proteomes" id="UP001501920">
    <property type="component" value="Chromosome 15"/>
</dbReference>
<organism evidence="1 2">
    <name type="scientific">Pygocentrus nattereri</name>
    <name type="common">Red-bellied piranha</name>
    <dbReference type="NCBI Taxonomy" id="42514"/>
    <lineage>
        <taxon>Eukaryota</taxon>
        <taxon>Metazoa</taxon>
        <taxon>Chordata</taxon>
        <taxon>Craniata</taxon>
        <taxon>Vertebrata</taxon>
        <taxon>Euteleostomi</taxon>
        <taxon>Actinopterygii</taxon>
        <taxon>Neopterygii</taxon>
        <taxon>Teleostei</taxon>
        <taxon>Ostariophysi</taxon>
        <taxon>Characiformes</taxon>
        <taxon>Characoidei</taxon>
        <taxon>Pygocentrus</taxon>
    </lineage>
</organism>
<evidence type="ECO:0000313" key="1">
    <source>
        <dbReference type="Ensembl" id="ENSPNAP00000007933.1"/>
    </source>
</evidence>
<dbReference type="AlphaFoldDB" id="A0A3B4C8E8"/>
<dbReference type="InterPro" id="IPR040807">
    <property type="entry name" value="DUF5522"/>
</dbReference>
<reference evidence="1" key="3">
    <citation type="submission" date="2025-09" db="UniProtKB">
        <authorList>
            <consortium name="Ensembl"/>
        </authorList>
    </citation>
    <scope>IDENTIFICATION</scope>
</reference>
<dbReference type="OrthoDB" id="274765at2759"/>
<gene>
    <name evidence="1" type="primary">C1orf53</name>
</gene>
<protein>
    <submittedName>
        <fullName evidence="1">Uncharacterized protein</fullName>
    </submittedName>
</protein>
<dbReference type="PANTHER" id="PTHR21037:SF2">
    <property type="entry name" value="SIMILAR TO NOVEL PROTEIN"/>
    <property type="match status" value="1"/>
</dbReference>
<sequence>MLLLSGLCRSSWTLRSSPKLGRAPIIMSARARSACSSPGEEGDTLTCSRHNTLEDEARTEERGVGKAAGTLQLLEENRLSEQERVIHRLHQEACKAGERTYIDPLSGYKVFTEFAHKQRGRCCGSACRHCPYGQINVEDSSKKKTFNSAFYV</sequence>
<keyword evidence="2" id="KW-1185">Reference proteome</keyword>
<accession>A0A3B4C8E8</accession>
<proteinExistence type="predicted"/>
<reference evidence="1 2" key="1">
    <citation type="submission" date="2020-10" db="EMBL/GenBank/DDBJ databases">
        <title>Pygocentrus nattereri (red-bellied piranha) genome, fPygNat1, primary haplotype.</title>
        <authorList>
            <person name="Myers G."/>
            <person name="Meyer A."/>
            <person name="Karagic N."/>
            <person name="Pippel M."/>
            <person name="Winkler S."/>
            <person name="Tracey A."/>
            <person name="Wood J."/>
            <person name="Formenti G."/>
            <person name="Howe K."/>
            <person name="Fedrigo O."/>
            <person name="Jarvis E.D."/>
        </authorList>
    </citation>
    <scope>NUCLEOTIDE SEQUENCE [LARGE SCALE GENOMIC DNA]</scope>
</reference>